<comment type="caution">
    <text evidence="6">The sequence shown here is derived from an EMBL/GenBank/DDBJ whole genome shotgun (WGS) entry which is preliminary data.</text>
</comment>
<evidence type="ECO:0000256" key="4">
    <source>
        <dbReference type="ARBA" id="ARBA00022842"/>
    </source>
</evidence>
<dbReference type="EMBL" id="QNRK01000009">
    <property type="protein sequence ID" value="RBP14261.1"/>
    <property type="molecule type" value="Genomic_DNA"/>
</dbReference>
<gene>
    <name evidence="6" type="ORF">DFR50_10914</name>
</gene>
<reference evidence="6 7" key="1">
    <citation type="submission" date="2018-06" db="EMBL/GenBank/DDBJ databases">
        <title>Genomic Encyclopedia of Type Strains, Phase IV (KMG-IV): sequencing the most valuable type-strain genomes for metagenomic binning, comparative biology and taxonomic classification.</title>
        <authorList>
            <person name="Goeker M."/>
        </authorList>
    </citation>
    <scope>NUCLEOTIDE SEQUENCE [LARGE SCALE GENOMIC DNA]</scope>
    <source>
        <strain evidence="6 7">DSM 24875</strain>
    </source>
</reference>
<dbReference type="GO" id="GO:0003824">
    <property type="term" value="F:catalytic activity"/>
    <property type="evidence" value="ECO:0007669"/>
    <property type="project" value="UniProtKB-ARBA"/>
</dbReference>
<organism evidence="6 7">
    <name type="scientific">Roseiarcus fermentans</name>
    <dbReference type="NCBI Taxonomy" id="1473586"/>
    <lineage>
        <taxon>Bacteria</taxon>
        <taxon>Pseudomonadati</taxon>
        <taxon>Pseudomonadota</taxon>
        <taxon>Alphaproteobacteria</taxon>
        <taxon>Hyphomicrobiales</taxon>
        <taxon>Roseiarcaceae</taxon>
        <taxon>Roseiarcus</taxon>
    </lineage>
</organism>
<evidence type="ECO:0000313" key="7">
    <source>
        <dbReference type="Proteomes" id="UP000253529"/>
    </source>
</evidence>
<dbReference type="InterPro" id="IPR036412">
    <property type="entry name" value="HAD-like_sf"/>
</dbReference>
<protein>
    <submittedName>
        <fullName evidence="6">Beta-phosphoglucomutase</fullName>
    </submittedName>
</protein>
<keyword evidence="3" id="KW-0479">Metal-binding</keyword>
<dbReference type="NCBIfam" id="TIGR01509">
    <property type="entry name" value="HAD-SF-IA-v3"/>
    <property type="match status" value="1"/>
</dbReference>
<dbReference type="InterPro" id="IPR023198">
    <property type="entry name" value="PGP-like_dom2"/>
</dbReference>
<dbReference type="Pfam" id="PF00702">
    <property type="entry name" value="Hydrolase"/>
    <property type="match status" value="1"/>
</dbReference>
<dbReference type="PANTHER" id="PTHR46193:SF18">
    <property type="entry name" value="HEXITOL PHOSPHATASE B"/>
    <property type="match status" value="1"/>
</dbReference>
<keyword evidence="7" id="KW-1185">Reference proteome</keyword>
<evidence type="ECO:0000313" key="6">
    <source>
        <dbReference type="EMBL" id="RBP14261.1"/>
    </source>
</evidence>
<evidence type="ECO:0000256" key="3">
    <source>
        <dbReference type="ARBA" id="ARBA00022723"/>
    </source>
</evidence>
<comment type="cofactor">
    <cofactor evidence="1">
        <name>Mg(2+)</name>
        <dbReference type="ChEBI" id="CHEBI:18420"/>
    </cofactor>
</comment>
<dbReference type="InterPro" id="IPR051600">
    <property type="entry name" value="Beta-PGM-like"/>
</dbReference>
<dbReference type="AlphaFoldDB" id="A0A366FI45"/>
<keyword evidence="5" id="KW-0119">Carbohydrate metabolism</keyword>
<dbReference type="InterPro" id="IPR006439">
    <property type="entry name" value="HAD-SF_hydro_IA"/>
</dbReference>
<dbReference type="SFLD" id="SFLDS00003">
    <property type="entry name" value="Haloacid_Dehalogenase"/>
    <property type="match status" value="1"/>
</dbReference>
<proteinExistence type="inferred from homology"/>
<dbReference type="Gene3D" id="1.10.150.240">
    <property type="entry name" value="Putative phosphatase, domain 2"/>
    <property type="match status" value="1"/>
</dbReference>
<comment type="similarity">
    <text evidence="2">Belongs to the HAD-like hydrolase superfamily. CbbY/CbbZ/Gph/YieH family.</text>
</comment>
<name>A0A366FI45_9HYPH</name>
<dbReference type="SUPFAM" id="SSF56784">
    <property type="entry name" value="HAD-like"/>
    <property type="match status" value="1"/>
</dbReference>
<dbReference type="GO" id="GO:0046872">
    <property type="term" value="F:metal ion binding"/>
    <property type="evidence" value="ECO:0007669"/>
    <property type="project" value="UniProtKB-KW"/>
</dbReference>
<dbReference type="InterPro" id="IPR023214">
    <property type="entry name" value="HAD_sf"/>
</dbReference>
<keyword evidence="4" id="KW-0460">Magnesium</keyword>
<evidence type="ECO:0000256" key="1">
    <source>
        <dbReference type="ARBA" id="ARBA00001946"/>
    </source>
</evidence>
<evidence type="ECO:0000256" key="5">
    <source>
        <dbReference type="ARBA" id="ARBA00023277"/>
    </source>
</evidence>
<accession>A0A366FI45</accession>
<dbReference type="Gene3D" id="3.40.50.1000">
    <property type="entry name" value="HAD superfamily/HAD-like"/>
    <property type="match status" value="1"/>
</dbReference>
<sequence length="226" mass="23639">MSGAALLFDLDGTLVDSDAKHLAAFRRVFAPFGIAVDQDTYNARIHGASNELIGRLFLPHLSPERQRATLEEKEAAYRADLEGIEPIAGAAALLDFADRLGLERAVVTNAPRANAEAVLAALGLADRLGIVIVGAELERAKPDPLPYLRGLELTGAVAARSVAFEDSPTGVRSAAAAGLAVVGLATSLDERALIEAGALFGVADFADPRIVALIEQRVARPAGLRA</sequence>
<dbReference type="PANTHER" id="PTHR46193">
    <property type="entry name" value="6-PHOSPHOGLUCONATE PHOSPHATASE"/>
    <property type="match status" value="1"/>
</dbReference>
<evidence type="ECO:0000256" key="2">
    <source>
        <dbReference type="ARBA" id="ARBA00006171"/>
    </source>
</evidence>
<dbReference type="SFLD" id="SFLDG01129">
    <property type="entry name" value="C1.5:_HAD__Beta-PGM__Phosphata"/>
    <property type="match status" value="1"/>
</dbReference>
<dbReference type="Proteomes" id="UP000253529">
    <property type="component" value="Unassembled WGS sequence"/>
</dbReference>